<gene>
    <name evidence="11" type="primary">LOC115630967</name>
</gene>
<dbReference type="AlphaFoldDB" id="A0A6J2U449"/>
<dbReference type="GeneID" id="115630967"/>
<keyword evidence="7 9" id="KW-0496">Mitochondrion</keyword>
<organism evidence="10 11">
    <name type="scientific">Drosophila lebanonensis</name>
    <name type="common">Fruit fly</name>
    <name type="synonym">Scaptodrosophila lebanonensis</name>
    <dbReference type="NCBI Taxonomy" id="7225"/>
    <lineage>
        <taxon>Eukaryota</taxon>
        <taxon>Metazoa</taxon>
        <taxon>Ecdysozoa</taxon>
        <taxon>Arthropoda</taxon>
        <taxon>Hexapoda</taxon>
        <taxon>Insecta</taxon>
        <taxon>Pterygota</taxon>
        <taxon>Neoptera</taxon>
        <taxon>Endopterygota</taxon>
        <taxon>Diptera</taxon>
        <taxon>Brachycera</taxon>
        <taxon>Muscomorpha</taxon>
        <taxon>Ephydroidea</taxon>
        <taxon>Drosophilidae</taxon>
        <taxon>Scaptodrosophila</taxon>
    </lineage>
</organism>
<evidence type="ECO:0000256" key="3">
    <source>
        <dbReference type="ARBA" id="ARBA00022448"/>
    </source>
</evidence>
<evidence type="ECO:0000256" key="2">
    <source>
        <dbReference type="ARBA" id="ARBA00006416"/>
    </source>
</evidence>
<keyword evidence="8" id="KW-0472">Membrane</keyword>
<keyword evidence="4" id="KW-0812">Transmembrane</keyword>
<evidence type="ECO:0000256" key="5">
    <source>
        <dbReference type="ARBA" id="ARBA00022792"/>
    </source>
</evidence>
<evidence type="ECO:0000256" key="6">
    <source>
        <dbReference type="ARBA" id="ARBA00022989"/>
    </source>
</evidence>
<keyword evidence="3 9" id="KW-0813">Transport</keyword>
<comment type="similarity">
    <text evidence="2 9">Belongs to the mitochondrial pyruvate carrier (MPC) (TC 2.A.105) family.</text>
</comment>
<evidence type="ECO:0000256" key="1">
    <source>
        <dbReference type="ARBA" id="ARBA00004448"/>
    </source>
</evidence>
<dbReference type="RefSeq" id="XP_030383406.1">
    <property type="nucleotide sequence ID" value="XM_030527546.1"/>
</dbReference>
<dbReference type="InterPro" id="IPR005336">
    <property type="entry name" value="MPC"/>
</dbReference>
<keyword evidence="10" id="KW-1185">Reference proteome</keyword>
<dbReference type="GO" id="GO:0006850">
    <property type="term" value="P:pyruvate import into mitochondria"/>
    <property type="evidence" value="ECO:0007669"/>
    <property type="project" value="InterPro"/>
</dbReference>
<comment type="function">
    <text evidence="9">Mediates the uptake of pyruvate into mitochondria.</text>
</comment>
<name>A0A6J2U449_DROLE</name>
<evidence type="ECO:0000313" key="10">
    <source>
        <dbReference type="Proteomes" id="UP000504634"/>
    </source>
</evidence>
<dbReference type="OrthoDB" id="869189at2759"/>
<evidence type="ECO:0000256" key="9">
    <source>
        <dbReference type="RuleBase" id="RU363100"/>
    </source>
</evidence>
<keyword evidence="6" id="KW-1133">Transmembrane helix</keyword>
<proteinExistence type="inferred from homology"/>
<sequence>MSKGTGPLSTLYNSIINNVGKVVPAPLTPLWESPAGPKTVFFWAPLFKWGLVAAGFSDVLNRPPQNISLNQCAVIATTGLLWSRYSVVIVPKNYSLLSVNVVVFLTQGFLVYKALKWRRENASKAEYKHPYFPSPMEDEW</sequence>
<keyword evidence="5 9" id="KW-0999">Mitochondrion inner membrane</keyword>
<accession>A0A6J2U449</accession>
<reference evidence="11" key="1">
    <citation type="submission" date="2025-08" db="UniProtKB">
        <authorList>
            <consortium name="RefSeq"/>
        </authorList>
    </citation>
    <scope>IDENTIFICATION</scope>
    <source>
        <strain evidence="11">11010-0011.00</strain>
        <tissue evidence="11">Whole body</tissue>
    </source>
</reference>
<evidence type="ECO:0000256" key="7">
    <source>
        <dbReference type="ARBA" id="ARBA00023128"/>
    </source>
</evidence>
<comment type="subcellular location">
    <subcellularLocation>
        <location evidence="1 9">Mitochondrion inner membrane</location>
        <topology evidence="1 9">Multi-pass membrane protein</topology>
    </subcellularLocation>
</comment>
<dbReference type="Proteomes" id="UP000504634">
    <property type="component" value="Unplaced"/>
</dbReference>
<dbReference type="GO" id="GO:0005743">
    <property type="term" value="C:mitochondrial inner membrane"/>
    <property type="evidence" value="ECO:0007669"/>
    <property type="project" value="UniProtKB-SubCell"/>
</dbReference>
<protein>
    <recommendedName>
        <fullName evidence="9">Mitochondrial pyruvate carrier</fullName>
    </recommendedName>
</protein>
<dbReference type="Pfam" id="PF03650">
    <property type="entry name" value="MPC"/>
    <property type="match status" value="1"/>
</dbReference>
<dbReference type="PANTHER" id="PTHR14154">
    <property type="entry name" value="UPF0041 BRAIN PROTEIN 44-RELATED"/>
    <property type="match status" value="1"/>
</dbReference>
<evidence type="ECO:0000256" key="8">
    <source>
        <dbReference type="ARBA" id="ARBA00023136"/>
    </source>
</evidence>
<evidence type="ECO:0000313" key="11">
    <source>
        <dbReference type="RefSeq" id="XP_030383406.1"/>
    </source>
</evidence>
<evidence type="ECO:0000256" key="4">
    <source>
        <dbReference type="ARBA" id="ARBA00022692"/>
    </source>
</evidence>